<dbReference type="AlphaFoldDB" id="B3JQC3"/>
<reference evidence="1 2" key="1">
    <citation type="submission" date="2008-04" db="EMBL/GenBank/DDBJ databases">
        <title>Draft genome sequence of Bacteroides coprocola (DSM 17136).</title>
        <authorList>
            <person name="Sudarsanam P."/>
            <person name="Ley R."/>
            <person name="Guruge J."/>
            <person name="Turnbaugh P.J."/>
            <person name="Mahowald M."/>
            <person name="Liep D."/>
            <person name="Gordon J."/>
        </authorList>
    </citation>
    <scope>NUCLEOTIDE SEQUENCE [LARGE SCALE GENOMIC DNA]</scope>
    <source>
        <strain evidence="1 2">DSM 17136</strain>
    </source>
</reference>
<evidence type="ECO:0008006" key="3">
    <source>
        <dbReference type="Google" id="ProtNLM"/>
    </source>
</evidence>
<evidence type="ECO:0000313" key="2">
    <source>
        <dbReference type="Proteomes" id="UP000003146"/>
    </source>
</evidence>
<dbReference type="Proteomes" id="UP000003146">
    <property type="component" value="Unassembled WGS sequence"/>
</dbReference>
<name>B3JQC3_9BACT</name>
<gene>
    <name evidence="1" type="ORF">BACCOP_04080</name>
</gene>
<reference evidence="1 2" key="2">
    <citation type="submission" date="2008-04" db="EMBL/GenBank/DDBJ databases">
        <authorList>
            <person name="Fulton L."/>
            <person name="Clifton S."/>
            <person name="Fulton B."/>
            <person name="Xu J."/>
            <person name="Minx P."/>
            <person name="Pepin K.H."/>
            <person name="Johnson M."/>
            <person name="Thiruvilangam P."/>
            <person name="Bhonagiri V."/>
            <person name="Nash W.E."/>
            <person name="Mardis E.R."/>
            <person name="Wilson R.K."/>
        </authorList>
    </citation>
    <scope>NUCLEOTIDE SEQUENCE [LARGE SCALE GENOMIC DNA]</scope>
    <source>
        <strain evidence="1 2">DSM 17136</strain>
    </source>
</reference>
<organism evidence="1 2">
    <name type="scientific">Phocaeicola coprocola DSM 17136</name>
    <dbReference type="NCBI Taxonomy" id="470145"/>
    <lineage>
        <taxon>Bacteria</taxon>
        <taxon>Pseudomonadati</taxon>
        <taxon>Bacteroidota</taxon>
        <taxon>Bacteroidia</taxon>
        <taxon>Bacteroidales</taxon>
        <taxon>Bacteroidaceae</taxon>
        <taxon>Phocaeicola</taxon>
    </lineage>
</organism>
<proteinExistence type="predicted"/>
<dbReference type="HOGENOM" id="CLU_1282267_0_0_10"/>
<dbReference type="EMBL" id="ABIY02000126">
    <property type="protein sequence ID" value="EDU98776.1"/>
    <property type="molecule type" value="Genomic_DNA"/>
</dbReference>
<protein>
    <recommendedName>
        <fullName evidence="3">DUF4919 domain-containing protein</fullName>
    </recommendedName>
</protein>
<sequence>MPIKNCVLPMRETIAKQKNNTMKRLFFVILFAIATANLYAQYFMADTVKLNATYRELLKHPESKEAQMAYFEAFPNTWMEYIVTYQFDPDDKEGRKNLYFAGHKHVYAFQYKLNLIPDSLYYKKLVNIAIGGRKDADAANYLQSCVESHMIDHSEQILNALAPLRKGHRFEFWEFYFSNIIAVKTIEEELNRLVELHKDCHPEDVQMMKDAFKYFYNGVNFFSIGYLEAD</sequence>
<dbReference type="eggNOG" id="ENOG502ZQXM">
    <property type="taxonomic scope" value="Bacteria"/>
</dbReference>
<dbReference type="STRING" id="470145.BACCOP_04080"/>
<evidence type="ECO:0000313" key="1">
    <source>
        <dbReference type="EMBL" id="EDU98776.1"/>
    </source>
</evidence>
<accession>B3JQC3</accession>
<comment type="caution">
    <text evidence="1">The sequence shown here is derived from an EMBL/GenBank/DDBJ whole genome shotgun (WGS) entry which is preliminary data.</text>
</comment>